<dbReference type="GeneID" id="64603922"/>
<dbReference type="InterPro" id="IPR011009">
    <property type="entry name" value="Kinase-like_dom_sf"/>
</dbReference>
<dbReference type="OrthoDB" id="5569250at2759"/>
<keyword evidence="4" id="KW-1185">Reference proteome</keyword>
<evidence type="ECO:0000256" key="1">
    <source>
        <dbReference type="SAM" id="MobiDB-lite"/>
    </source>
</evidence>
<dbReference type="RefSeq" id="XP_041161785.1">
    <property type="nucleotide sequence ID" value="XM_041310158.1"/>
</dbReference>
<dbReference type="AlphaFoldDB" id="A0A9P7AWB8"/>
<feature type="region of interest" description="Disordered" evidence="1">
    <location>
        <begin position="200"/>
        <end position="228"/>
    </location>
</feature>
<feature type="region of interest" description="Disordered" evidence="1">
    <location>
        <begin position="1"/>
        <end position="34"/>
    </location>
</feature>
<organism evidence="3 4">
    <name type="scientific">Suillus plorans</name>
    <dbReference type="NCBI Taxonomy" id="116603"/>
    <lineage>
        <taxon>Eukaryota</taxon>
        <taxon>Fungi</taxon>
        <taxon>Dikarya</taxon>
        <taxon>Basidiomycota</taxon>
        <taxon>Agaricomycotina</taxon>
        <taxon>Agaricomycetes</taxon>
        <taxon>Agaricomycetidae</taxon>
        <taxon>Boletales</taxon>
        <taxon>Suillineae</taxon>
        <taxon>Suillaceae</taxon>
        <taxon>Suillus</taxon>
    </lineage>
</organism>
<comment type="caution">
    <text evidence="3">The sequence shown here is derived from an EMBL/GenBank/DDBJ whole genome shotgun (WGS) entry which is preliminary data.</text>
</comment>
<reference evidence="3" key="1">
    <citation type="journal article" date="2020" name="New Phytol.">
        <title>Comparative genomics reveals dynamic genome evolution in host specialist ectomycorrhizal fungi.</title>
        <authorList>
            <person name="Lofgren L.A."/>
            <person name="Nguyen N.H."/>
            <person name="Vilgalys R."/>
            <person name="Ruytinx J."/>
            <person name="Liao H.L."/>
            <person name="Branco S."/>
            <person name="Kuo A."/>
            <person name="LaButti K."/>
            <person name="Lipzen A."/>
            <person name="Andreopoulos W."/>
            <person name="Pangilinan J."/>
            <person name="Riley R."/>
            <person name="Hundley H."/>
            <person name="Na H."/>
            <person name="Barry K."/>
            <person name="Grigoriev I.V."/>
            <person name="Stajich J.E."/>
            <person name="Kennedy P.G."/>
        </authorList>
    </citation>
    <scope>NUCLEOTIDE SEQUENCE</scope>
    <source>
        <strain evidence="3">S12</strain>
    </source>
</reference>
<feature type="domain" description="Fungal-type protein kinase" evidence="2">
    <location>
        <begin position="336"/>
        <end position="675"/>
    </location>
</feature>
<dbReference type="PANTHER" id="PTHR38248:SF2">
    <property type="entry name" value="FUNK1 11"/>
    <property type="match status" value="1"/>
</dbReference>
<dbReference type="Proteomes" id="UP000719766">
    <property type="component" value="Unassembled WGS sequence"/>
</dbReference>
<feature type="compositionally biased region" description="Polar residues" evidence="1">
    <location>
        <begin position="7"/>
        <end position="34"/>
    </location>
</feature>
<proteinExistence type="predicted"/>
<dbReference type="InterPro" id="IPR040976">
    <property type="entry name" value="Pkinase_fungal"/>
</dbReference>
<dbReference type="Gene3D" id="1.10.510.10">
    <property type="entry name" value="Transferase(Phosphotransferase) domain 1"/>
    <property type="match status" value="1"/>
</dbReference>
<name>A0A9P7AWB8_9AGAM</name>
<evidence type="ECO:0000259" key="2">
    <source>
        <dbReference type="Pfam" id="PF17667"/>
    </source>
</evidence>
<gene>
    <name evidence="3" type="ORF">HD556DRAFT_291645</name>
</gene>
<protein>
    <recommendedName>
        <fullName evidence="2">Fungal-type protein kinase domain-containing protein</fullName>
    </recommendedName>
</protein>
<dbReference type="EMBL" id="JABBWE010000019">
    <property type="protein sequence ID" value="KAG1796269.1"/>
    <property type="molecule type" value="Genomic_DNA"/>
</dbReference>
<dbReference type="PANTHER" id="PTHR38248">
    <property type="entry name" value="FUNK1 6"/>
    <property type="match status" value="1"/>
</dbReference>
<feature type="compositionally biased region" description="Basic residues" evidence="1">
    <location>
        <begin position="206"/>
        <end position="228"/>
    </location>
</feature>
<feature type="region of interest" description="Disordered" evidence="1">
    <location>
        <begin position="281"/>
        <end position="344"/>
    </location>
</feature>
<evidence type="ECO:0000313" key="3">
    <source>
        <dbReference type="EMBL" id="KAG1796269.1"/>
    </source>
</evidence>
<dbReference type="SUPFAM" id="SSF56112">
    <property type="entry name" value="Protein kinase-like (PK-like)"/>
    <property type="match status" value="1"/>
</dbReference>
<sequence>MSPAGETGTSATPPRANASSQGGSKLESTPNSRGASVVSENINLVGVKVKEVRPWIQRDIEQAKQCKADAMLQALLQRASCAPKTKQPELLQKCLKGVLPVCNGQVSAGGISSSGIETALKKYTCPGVEPDFYSPFIDATNIALVCLEEIKIDGMRAPVSTVDMIFQQNDMPMYQTHQKAKSIRKPDVVILPLNSACAPFEDEKGGKKRKQKDKRKDGQKRKDHMVKNAKAKPKNLPWKDVLACIEFKRKTKEVKSPPSSYIVTDHVPTKPEHLPVGHFKAEVPTPGPSQTLATQPASDIAHQSSGLTAAQTSKGGSSSKRKAADTLESTAKKSKANPDADEPDVTVQTGLYAAEMFAVNLAVEHLINFIVIDDVIWTWYYDRQGTVQSSGINFIQDLPRFMVLLYALQRFKVHDWGRNKDFLPVQVDGEQCHECKIKDEDLGTVDLLLHTSHPERVTHYGLQGRATNVVPVTSEALTKKYGNFEDGMVAKIFWGEASRTSEPEILKKVEEIAKRHPTVEGHIPQLLWHHKFTNPTSAIREALGVPEPTTGGRVLYILVFRKLYPITTLHGRDLFDVWRQCILCHIILWKEGVYHRDISPGNLMWYKKDRRLIGVLNDYDLSSLANAVGPQGNERTGTVPFMALDLLTKEGQQGKVKHLYRHDLESFMWVFAWIVFRYREGVLPQGSRPLDQWATLDAIACGKEKLAFLTNFSNYLPADLRTSQSAIDLSLLALLVDCFWVLQAAHSNRAGDMYHNLVVELKRKGASEQINGEENVSDMDDLLGKFTGTEAWVDLSKPLPL</sequence>
<accession>A0A9P7AWB8</accession>
<dbReference type="Pfam" id="PF17667">
    <property type="entry name" value="Pkinase_fungal"/>
    <property type="match status" value="1"/>
</dbReference>
<feature type="compositionally biased region" description="Polar residues" evidence="1">
    <location>
        <begin position="288"/>
        <end position="312"/>
    </location>
</feature>
<evidence type="ECO:0000313" key="4">
    <source>
        <dbReference type="Proteomes" id="UP000719766"/>
    </source>
</evidence>